<evidence type="ECO:0000313" key="5">
    <source>
        <dbReference type="RefSeq" id="XP_009763304.1"/>
    </source>
</evidence>
<sequence length="400" mass="44594">MAGRRSLLNPQAPEYTPVFYTNTVNIPTPSLPLNSYHFPTGYMPSPFTPINQLSQSPFSVPPAHYPATSLYTPPPPPPLPPPPPSFPAVDPPPQVVSNSLYTHPPSFPTVDAPPQEVVPISFTSDSPTHYLPNSLYTSPPPSPAVDPPLLEISRPSVRHAPRNIPPRLMARENSRPRLPRMRSGYVPRQRGRGFSRGSCSNDGFMQRKMENERSQGVCNGKWPQNNKLQKHDVIPLTWSQNNTTTVMIKNIPYSYSRDMLMQFLDQHCSVENVKANDSNGPNIISAYDFLYLPMDFKNKRSRGFAFVNFTDHGAVLNLFDAFANKLNVFPGFPRSVKLVAAKIQGKEALVNRFKDTMFDCESEGFLPVIFSPPRDGSGELVNMITVGKCRVTSPSNSRSR</sequence>
<name>A0A1U7VLS8_NICSY</name>
<evidence type="ECO:0000256" key="2">
    <source>
        <dbReference type="SAM" id="MobiDB-lite"/>
    </source>
</evidence>
<reference evidence="4" key="1">
    <citation type="journal article" date="2013" name="Genome Biol.">
        <title>Reference genomes and transcriptomes of Nicotiana sylvestris and Nicotiana tomentosiformis.</title>
        <authorList>
            <person name="Sierro N."/>
            <person name="Battey J.N."/>
            <person name="Ouadi S."/>
            <person name="Bovet L."/>
            <person name="Goepfert S."/>
            <person name="Bakaher N."/>
            <person name="Peitsch M.C."/>
            <person name="Ivanov N.V."/>
        </authorList>
    </citation>
    <scope>NUCLEOTIDE SEQUENCE [LARGE SCALE GENOMIC DNA]</scope>
</reference>
<dbReference type="Pfam" id="PF04059">
    <property type="entry name" value="RRM_2"/>
    <property type="match status" value="1"/>
</dbReference>
<dbReference type="SUPFAM" id="SSF101447">
    <property type="entry name" value="Formin homology 2 domain (FH2 domain)"/>
    <property type="match status" value="1"/>
</dbReference>
<keyword evidence="1" id="KW-0694">RNA-binding</keyword>
<dbReference type="GeneID" id="104215243"/>
<dbReference type="PRINTS" id="PR01217">
    <property type="entry name" value="PRICHEXTENSN"/>
</dbReference>
<accession>A0A1U7VLS8</accession>
<dbReference type="SUPFAM" id="SSF54928">
    <property type="entry name" value="RNA-binding domain, RBD"/>
    <property type="match status" value="1"/>
</dbReference>
<dbReference type="InterPro" id="IPR012677">
    <property type="entry name" value="Nucleotide-bd_a/b_plait_sf"/>
</dbReference>
<dbReference type="RefSeq" id="XP_009763304.1">
    <property type="nucleotide sequence ID" value="XM_009765002.1"/>
</dbReference>
<evidence type="ECO:0000259" key="3">
    <source>
        <dbReference type="PROSITE" id="PS50102"/>
    </source>
</evidence>
<protein>
    <submittedName>
        <fullName evidence="5">Protein MEI2-like 7</fullName>
    </submittedName>
</protein>
<reference evidence="5" key="2">
    <citation type="submission" date="2025-08" db="UniProtKB">
        <authorList>
            <consortium name="RefSeq"/>
        </authorList>
    </citation>
    <scope>IDENTIFICATION</scope>
    <source>
        <tissue evidence="5">Leaf</tissue>
    </source>
</reference>
<dbReference type="InterPro" id="IPR035979">
    <property type="entry name" value="RBD_domain_sf"/>
</dbReference>
<dbReference type="InterPro" id="IPR007201">
    <property type="entry name" value="Mei2-like_Rrm_C"/>
</dbReference>
<proteinExistence type="predicted"/>
<evidence type="ECO:0000256" key="1">
    <source>
        <dbReference type="PROSITE-ProRule" id="PRU00176"/>
    </source>
</evidence>
<gene>
    <name evidence="5" type="primary">LOC104215243</name>
</gene>
<dbReference type="AlphaFoldDB" id="A0A1U7VLS8"/>
<dbReference type="Proteomes" id="UP000189701">
    <property type="component" value="Unplaced"/>
</dbReference>
<dbReference type="InterPro" id="IPR000504">
    <property type="entry name" value="RRM_dom"/>
</dbReference>
<feature type="region of interest" description="Disordered" evidence="2">
    <location>
        <begin position="69"/>
        <end position="112"/>
    </location>
</feature>
<dbReference type="OrthoDB" id="417481at2759"/>
<dbReference type="Gene3D" id="3.30.70.330">
    <property type="match status" value="1"/>
</dbReference>
<dbReference type="GO" id="GO:0003723">
    <property type="term" value="F:RNA binding"/>
    <property type="evidence" value="ECO:0007669"/>
    <property type="project" value="UniProtKB-UniRule"/>
</dbReference>
<feature type="domain" description="RRM" evidence="3">
    <location>
        <begin position="244"/>
        <end position="355"/>
    </location>
</feature>
<dbReference type="PROSITE" id="PS50102">
    <property type="entry name" value="RRM"/>
    <property type="match status" value="1"/>
</dbReference>
<organism evidence="4 5">
    <name type="scientific">Nicotiana sylvestris</name>
    <name type="common">Wood tobacco</name>
    <name type="synonym">South American tobacco</name>
    <dbReference type="NCBI Taxonomy" id="4096"/>
    <lineage>
        <taxon>Eukaryota</taxon>
        <taxon>Viridiplantae</taxon>
        <taxon>Streptophyta</taxon>
        <taxon>Embryophyta</taxon>
        <taxon>Tracheophyta</taxon>
        <taxon>Spermatophyta</taxon>
        <taxon>Magnoliopsida</taxon>
        <taxon>eudicotyledons</taxon>
        <taxon>Gunneridae</taxon>
        <taxon>Pentapetalae</taxon>
        <taxon>asterids</taxon>
        <taxon>lamiids</taxon>
        <taxon>Solanales</taxon>
        <taxon>Solanaceae</taxon>
        <taxon>Nicotianoideae</taxon>
        <taxon>Nicotianeae</taxon>
        <taxon>Nicotiana</taxon>
    </lineage>
</organism>
<feature type="region of interest" description="Disordered" evidence="2">
    <location>
        <begin position="178"/>
        <end position="201"/>
    </location>
</feature>
<dbReference type="KEGG" id="nsy:104215243"/>
<evidence type="ECO:0000313" key="4">
    <source>
        <dbReference type="Proteomes" id="UP000189701"/>
    </source>
</evidence>
<feature type="compositionally biased region" description="Pro residues" evidence="2">
    <location>
        <begin position="72"/>
        <end position="94"/>
    </location>
</feature>
<keyword evidence="4" id="KW-1185">Reference proteome</keyword>
<dbReference type="eggNOG" id="KOG4660">
    <property type="taxonomic scope" value="Eukaryota"/>
</dbReference>